<dbReference type="EMBL" id="HBFB01022826">
    <property type="protein sequence ID" value="CAD8686389.1"/>
    <property type="molecule type" value="Transcribed_RNA"/>
</dbReference>
<feature type="compositionally biased region" description="Pro residues" evidence="1">
    <location>
        <begin position="325"/>
        <end position="336"/>
    </location>
</feature>
<evidence type="ECO:0000256" key="1">
    <source>
        <dbReference type="SAM" id="MobiDB-lite"/>
    </source>
</evidence>
<proteinExistence type="predicted"/>
<gene>
    <name evidence="2" type="ORF">CLEI1391_LOCUS12875</name>
</gene>
<evidence type="ECO:0000313" key="2">
    <source>
        <dbReference type="EMBL" id="CAD8686389.1"/>
    </source>
</evidence>
<sequence>MLRACVQTLSRNGFQAAHRSADQQFSWAAAQLHARWASNSSASTSESKQTQSVAPDAAQSGASPSQPGPYSTAHHITDSRVNAPLKSAQYKSSEDDPAGVQKNWFTSLYKQLNYISKTGAVENIKGRQKAVFEQVEREFEGLYQKYVAGRSLDEATHRATLLTCLSIASYRVLNDELGDTKLARDIIRTNLGSVMLALLRPVHRFKLWILKWIMREDMYKQAVGFLPALKADLGTQCNSRVEESSDAVTTMTVDKCMYYDILTKEDTPFLLSEFCCHHGLLWLHEFRAHGVVVSMDKCMAWDDNCCQLRIARPGQAGLGVGKPGEAPPPQPPPQQQ</sequence>
<reference evidence="2" key="1">
    <citation type="submission" date="2021-01" db="EMBL/GenBank/DDBJ databases">
        <authorList>
            <person name="Corre E."/>
            <person name="Pelletier E."/>
            <person name="Niang G."/>
            <person name="Scheremetjew M."/>
            <person name="Finn R."/>
            <person name="Kale V."/>
            <person name="Holt S."/>
            <person name="Cochrane G."/>
            <person name="Meng A."/>
            <person name="Brown T."/>
            <person name="Cohen L."/>
        </authorList>
    </citation>
    <scope>NUCLEOTIDE SEQUENCE</scope>
    <source>
        <strain evidence="2">SAG 11-49</strain>
    </source>
</reference>
<feature type="region of interest" description="Disordered" evidence="1">
    <location>
        <begin position="317"/>
        <end position="336"/>
    </location>
</feature>
<feature type="compositionally biased region" description="Low complexity" evidence="1">
    <location>
        <begin position="39"/>
        <end position="52"/>
    </location>
</feature>
<protein>
    <submittedName>
        <fullName evidence="2">Uncharacterized protein</fullName>
    </submittedName>
</protein>
<organism evidence="2">
    <name type="scientific">Chlamydomonas leiostraca</name>
    <dbReference type="NCBI Taxonomy" id="1034604"/>
    <lineage>
        <taxon>Eukaryota</taxon>
        <taxon>Viridiplantae</taxon>
        <taxon>Chlorophyta</taxon>
        <taxon>core chlorophytes</taxon>
        <taxon>Chlorophyceae</taxon>
        <taxon>CS clade</taxon>
        <taxon>Chlamydomonadales</taxon>
        <taxon>Chlamydomonadaceae</taxon>
        <taxon>Chlamydomonas</taxon>
    </lineage>
</organism>
<dbReference type="AlphaFoldDB" id="A0A7S0RTF6"/>
<accession>A0A7S0RTF6</accession>
<feature type="region of interest" description="Disordered" evidence="1">
    <location>
        <begin position="39"/>
        <end position="75"/>
    </location>
</feature>
<name>A0A7S0RTF6_9CHLO</name>
<feature type="compositionally biased region" description="Polar residues" evidence="1">
    <location>
        <begin position="60"/>
        <end position="69"/>
    </location>
</feature>